<organism evidence="2 3">
    <name type="scientific">Limnospira platensis NIES-46</name>
    <dbReference type="NCBI Taxonomy" id="1236695"/>
    <lineage>
        <taxon>Bacteria</taxon>
        <taxon>Bacillati</taxon>
        <taxon>Cyanobacteriota</taxon>
        <taxon>Cyanophyceae</taxon>
        <taxon>Oscillatoriophycideae</taxon>
        <taxon>Oscillatoriales</taxon>
        <taxon>Sirenicapillariaceae</taxon>
        <taxon>Limnospira</taxon>
    </lineage>
</organism>
<name>A0A5M3T4A7_LIMPL</name>
<evidence type="ECO:0000313" key="2">
    <source>
        <dbReference type="EMBL" id="GCE92349.1"/>
    </source>
</evidence>
<feature type="region of interest" description="Disordered" evidence="1">
    <location>
        <begin position="1"/>
        <end position="48"/>
    </location>
</feature>
<dbReference type="EMBL" id="BIMW01000012">
    <property type="protein sequence ID" value="GCE92349.1"/>
    <property type="molecule type" value="Genomic_DNA"/>
</dbReference>
<feature type="compositionally biased region" description="Polar residues" evidence="1">
    <location>
        <begin position="7"/>
        <end position="24"/>
    </location>
</feature>
<keyword evidence="3" id="KW-1185">Reference proteome</keyword>
<proteinExistence type="predicted"/>
<sequence length="499" mass="55788">MKATLQEKPSLTRNYLTTRDTSTAPDLPNPFEHESEYDTAIDDAENPFDPKDLEGVVITVDSDSGSEKSPGLLRKILLSPQMGVGVVVALACLYTLTRPCVIGECREIHQARSLAQQSQNTIETIPTARAPGLARQELVGAIALLETIPWWSPHHLEARMLLRDYQHEQQNLTSVVTALTMAGVAAQMSQNPPHPLDDWQKMQQLWEDAIAQLQKVPPESIIYPFAETRVTQYRANLATVRGRLSLEREAQQTLERAKNTAQVARARQGVARHAESWQSVYDTWQSATNILASIPPGTMAHQEAQLLLVRYQSSLEDSRDRKTIEQVGLEAYNRAVNNADQARIFEEREAWNEASRAWGRAVSFANNVPQSSSYYLEMQSLIPGYNQAWQQVQAQVQIESRLEKARGDLSRTCAGNPKICNYGISRDLITVRLTSEYVQQIKNSAISGDRAGNPQPRSQARNHVNTLIVALESISDNARIPLQVYMPDGQKIGTHFPSM</sequence>
<accession>A0A5M3T4A7</accession>
<comment type="caution">
    <text evidence="2">The sequence shown here is derived from an EMBL/GenBank/DDBJ whole genome shotgun (WGS) entry which is preliminary data.</text>
</comment>
<dbReference type="Proteomes" id="UP000326169">
    <property type="component" value="Unassembled WGS sequence"/>
</dbReference>
<evidence type="ECO:0000256" key="1">
    <source>
        <dbReference type="SAM" id="MobiDB-lite"/>
    </source>
</evidence>
<dbReference type="GeneID" id="301681358"/>
<evidence type="ECO:0000313" key="3">
    <source>
        <dbReference type="Proteomes" id="UP000326169"/>
    </source>
</evidence>
<dbReference type="RefSeq" id="WP_014274950.1">
    <property type="nucleotide sequence ID" value="NZ_BIMW01000012.1"/>
</dbReference>
<evidence type="ECO:0008006" key="4">
    <source>
        <dbReference type="Google" id="ProtNLM"/>
    </source>
</evidence>
<feature type="compositionally biased region" description="Acidic residues" evidence="1">
    <location>
        <begin position="37"/>
        <end position="46"/>
    </location>
</feature>
<protein>
    <recommendedName>
        <fullName evidence="4">Chromosome segregation ATPase</fullName>
    </recommendedName>
</protein>
<reference evidence="2 3" key="1">
    <citation type="journal article" date="2019" name="J Genomics">
        <title>The Draft Genome of a Hydrogen-producing Cyanobacterium, Arthrospira platensis NIES-46.</title>
        <authorList>
            <person name="Suzuki S."/>
            <person name="Yamaguchi H."/>
            <person name="Kawachi M."/>
        </authorList>
    </citation>
    <scope>NUCLEOTIDE SEQUENCE [LARGE SCALE GENOMIC DNA]</scope>
    <source>
        <strain evidence="2 3">NIES-46</strain>
    </source>
</reference>
<gene>
    <name evidence="2" type="ORF">NIES46_03880</name>
</gene>